<reference evidence="2 3" key="1">
    <citation type="submission" date="2020-06" db="EMBL/GenBank/DDBJ databases">
        <title>Whole-genome sequence of Allochromatium humboldtianum DSM 21881, type strain.</title>
        <authorList>
            <person name="Kyndt J.A."/>
            <person name="Meyer T.E."/>
        </authorList>
    </citation>
    <scope>NUCLEOTIDE SEQUENCE [LARGE SCALE GENOMIC DNA]</scope>
    <source>
        <strain evidence="2 3">DSM 21881</strain>
    </source>
</reference>
<feature type="domain" description="Transposase putative helix-turn-helix" evidence="1">
    <location>
        <begin position="1"/>
        <end position="36"/>
    </location>
</feature>
<evidence type="ECO:0000313" key="3">
    <source>
        <dbReference type="Proteomes" id="UP000592294"/>
    </source>
</evidence>
<sequence length="96" mass="10804">MLIAHKIELRPTPEQAAYLNQACGARRHCYNQLLAHFSQPGVKWSKAAAYQHYISKRAGRFYVSILVDTEDYNPQAPDQPSVGVDFGIKDLATLSR</sequence>
<proteinExistence type="predicted"/>
<organism evidence="2 3">
    <name type="scientific">Allochromatium humboldtianum</name>
    <dbReference type="NCBI Taxonomy" id="504901"/>
    <lineage>
        <taxon>Bacteria</taxon>
        <taxon>Pseudomonadati</taxon>
        <taxon>Pseudomonadota</taxon>
        <taxon>Gammaproteobacteria</taxon>
        <taxon>Chromatiales</taxon>
        <taxon>Chromatiaceae</taxon>
        <taxon>Allochromatium</taxon>
    </lineage>
</organism>
<comment type="caution">
    <text evidence="2">The sequence shown here is derived from an EMBL/GenBank/DDBJ whole genome shotgun (WGS) entry which is preliminary data.</text>
</comment>
<dbReference type="AlphaFoldDB" id="A0A850RSD6"/>
<protein>
    <submittedName>
        <fullName evidence="2">Transposase</fullName>
    </submittedName>
</protein>
<accession>A0A850RSD6</accession>
<feature type="non-terminal residue" evidence="2">
    <location>
        <position position="96"/>
    </location>
</feature>
<name>A0A850RSD6_9GAMM</name>
<dbReference type="InterPro" id="IPR021027">
    <property type="entry name" value="Transposase_put_HTH"/>
</dbReference>
<gene>
    <name evidence="2" type="ORF">HW932_21575</name>
</gene>
<dbReference type="RefSeq" id="WP_176978495.1">
    <property type="nucleotide sequence ID" value="NZ_JABZEO010000082.1"/>
</dbReference>
<evidence type="ECO:0000259" key="1">
    <source>
        <dbReference type="Pfam" id="PF12323"/>
    </source>
</evidence>
<dbReference type="EMBL" id="JABZEO010000082">
    <property type="protein sequence ID" value="NVZ11833.1"/>
    <property type="molecule type" value="Genomic_DNA"/>
</dbReference>
<keyword evidence="3" id="KW-1185">Reference proteome</keyword>
<evidence type="ECO:0000313" key="2">
    <source>
        <dbReference type="EMBL" id="NVZ11833.1"/>
    </source>
</evidence>
<dbReference type="Pfam" id="PF12323">
    <property type="entry name" value="HTH_OrfB_IS605"/>
    <property type="match status" value="1"/>
</dbReference>
<dbReference type="Proteomes" id="UP000592294">
    <property type="component" value="Unassembled WGS sequence"/>
</dbReference>